<dbReference type="EMBL" id="AVPL01000055">
    <property type="protein sequence ID" value="KGN40065.1"/>
    <property type="molecule type" value="Genomic_DNA"/>
</dbReference>
<evidence type="ECO:0000256" key="1">
    <source>
        <dbReference type="SAM" id="MobiDB-lite"/>
    </source>
</evidence>
<dbReference type="InterPro" id="IPR045443">
    <property type="entry name" value="DUF6504"/>
</dbReference>
<protein>
    <recommendedName>
        <fullName evidence="2">DUF6504 domain-containing protein</fullName>
    </recommendedName>
</protein>
<evidence type="ECO:0000313" key="3">
    <source>
        <dbReference type="EMBL" id="KGN40065.1"/>
    </source>
</evidence>
<dbReference type="OrthoDB" id="5243842at2"/>
<dbReference type="Proteomes" id="UP000030013">
    <property type="component" value="Unassembled WGS sequence"/>
</dbReference>
<evidence type="ECO:0000259" key="2">
    <source>
        <dbReference type="Pfam" id="PF20114"/>
    </source>
</evidence>
<organism evidence="3 4">
    <name type="scientific">Knoellia aerolata DSM 18566</name>
    <dbReference type="NCBI Taxonomy" id="1385519"/>
    <lineage>
        <taxon>Bacteria</taxon>
        <taxon>Bacillati</taxon>
        <taxon>Actinomycetota</taxon>
        <taxon>Actinomycetes</taxon>
        <taxon>Micrococcales</taxon>
        <taxon>Intrasporangiaceae</taxon>
        <taxon>Knoellia</taxon>
    </lineage>
</organism>
<gene>
    <name evidence="3" type="ORF">N801_16600</name>
</gene>
<accession>A0A0A0JRM1</accession>
<sequence length="105" mass="11972">MVRRYEDPVDVRVEAGTPDPTGSLAVRHRPRAFLWHGRILVVREVLDHWSERRSWWRDLGDLGERPERHVWRVEAGSAAGTGVYDLASDAADGCSAPWVLLRTQD</sequence>
<feature type="compositionally biased region" description="Basic and acidic residues" evidence="1">
    <location>
        <begin position="1"/>
        <end position="13"/>
    </location>
</feature>
<dbReference type="Pfam" id="PF20114">
    <property type="entry name" value="DUF6504"/>
    <property type="match status" value="1"/>
</dbReference>
<comment type="caution">
    <text evidence="3">The sequence shown here is derived from an EMBL/GenBank/DDBJ whole genome shotgun (WGS) entry which is preliminary data.</text>
</comment>
<dbReference type="AlphaFoldDB" id="A0A0A0JRM1"/>
<dbReference type="eggNOG" id="ENOG5033IYN">
    <property type="taxonomic scope" value="Bacteria"/>
</dbReference>
<feature type="region of interest" description="Disordered" evidence="1">
    <location>
        <begin position="1"/>
        <end position="22"/>
    </location>
</feature>
<feature type="domain" description="DUF6504" evidence="2">
    <location>
        <begin position="1"/>
        <end position="105"/>
    </location>
</feature>
<reference evidence="3 4" key="1">
    <citation type="submission" date="2013-08" db="EMBL/GenBank/DDBJ databases">
        <title>The genome sequence of Knoellia aerolata.</title>
        <authorList>
            <person name="Zhu W."/>
            <person name="Wang G."/>
        </authorList>
    </citation>
    <scope>NUCLEOTIDE SEQUENCE [LARGE SCALE GENOMIC DNA]</scope>
    <source>
        <strain evidence="3 4">DSM 18566</strain>
    </source>
</reference>
<proteinExistence type="predicted"/>
<dbReference type="STRING" id="1385519.N801_16600"/>
<evidence type="ECO:0000313" key="4">
    <source>
        <dbReference type="Proteomes" id="UP000030013"/>
    </source>
</evidence>
<name>A0A0A0JRM1_9MICO</name>
<dbReference type="RefSeq" id="WP_035939731.1">
    <property type="nucleotide sequence ID" value="NZ_AVPL01000055.1"/>
</dbReference>
<keyword evidence="4" id="KW-1185">Reference proteome</keyword>